<evidence type="ECO:0000313" key="1">
    <source>
        <dbReference type="EMBL" id="MBX13589.1"/>
    </source>
</evidence>
<sequence>METEGLHHPFSFTIRTNPCAPKNAHQCTLNFLQDLQQHILEKNSENLHSKSKITSIHLIPAGCEGSSP</sequence>
<accession>A0A2P2L6I5</accession>
<name>A0A2P2L6I5_RHIMU</name>
<reference evidence="1" key="1">
    <citation type="submission" date="2018-02" db="EMBL/GenBank/DDBJ databases">
        <title>Rhizophora mucronata_Transcriptome.</title>
        <authorList>
            <person name="Meera S.P."/>
            <person name="Sreeshan A."/>
            <person name="Augustine A."/>
        </authorList>
    </citation>
    <scope>NUCLEOTIDE SEQUENCE</scope>
    <source>
        <tissue evidence="1">Leaf</tissue>
    </source>
</reference>
<dbReference type="EMBL" id="GGEC01033105">
    <property type="protein sequence ID" value="MBX13589.1"/>
    <property type="molecule type" value="Transcribed_RNA"/>
</dbReference>
<protein>
    <submittedName>
        <fullName evidence="1">Uncharacterized protein</fullName>
    </submittedName>
</protein>
<organism evidence="1">
    <name type="scientific">Rhizophora mucronata</name>
    <name type="common">Asiatic mangrove</name>
    <dbReference type="NCBI Taxonomy" id="61149"/>
    <lineage>
        <taxon>Eukaryota</taxon>
        <taxon>Viridiplantae</taxon>
        <taxon>Streptophyta</taxon>
        <taxon>Embryophyta</taxon>
        <taxon>Tracheophyta</taxon>
        <taxon>Spermatophyta</taxon>
        <taxon>Magnoliopsida</taxon>
        <taxon>eudicotyledons</taxon>
        <taxon>Gunneridae</taxon>
        <taxon>Pentapetalae</taxon>
        <taxon>rosids</taxon>
        <taxon>fabids</taxon>
        <taxon>Malpighiales</taxon>
        <taxon>Rhizophoraceae</taxon>
        <taxon>Rhizophora</taxon>
    </lineage>
</organism>
<dbReference type="AlphaFoldDB" id="A0A2P2L6I5"/>
<proteinExistence type="predicted"/>